<evidence type="ECO:0000313" key="4">
    <source>
        <dbReference type="WBParaSite" id="ASIM_0002120901-mRNA-1"/>
    </source>
</evidence>
<accession>A0A0M3KJN5</accession>
<feature type="transmembrane region" description="Helical" evidence="1">
    <location>
        <begin position="84"/>
        <end position="104"/>
    </location>
</feature>
<evidence type="ECO:0000313" key="3">
    <source>
        <dbReference type="Proteomes" id="UP000267096"/>
    </source>
</evidence>
<dbReference type="AlphaFoldDB" id="A0A0M3KJN5"/>
<gene>
    <name evidence="2" type="ORF">ASIM_LOCUS20584</name>
</gene>
<keyword evidence="3" id="KW-1185">Reference proteome</keyword>
<name>A0A0M3KJN5_ANISI</name>
<organism evidence="4">
    <name type="scientific">Anisakis simplex</name>
    <name type="common">Herring worm</name>
    <dbReference type="NCBI Taxonomy" id="6269"/>
    <lineage>
        <taxon>Eukaryota</taxon>
        <taxon>Metazoa</taxon>
        <taxon>Ecdysozoa</taxon>
        <taxon>Nematoda</taxon>
        <taxon>Chromadorea</taxon>
        <taxon>Rhabditida</taxon>
        <taxon>Spirurina</taxon>
        <taxon>Ascaridomorpha</taxon>
        <taxon>Ascaridoidea</taxon>
        <taxon>Anisakidae</taxon>
        <taxon>Anisakis</taxon>
        <taxon>Anisakis simplex complex</taxon>
    </lineage>
</organism>
<evidence type="ECO:0000256" key="1">
    <source>
        <dbReference type="SAM" id="Phobius"/>
    </source>
</evidence>
<protein>
    <submittedName>
        <fullName evidence="4">KIND domain-containing protein</fullName>
    </submittedName>
</protein>
<reference evidence="2 3" key="2">
    <citation type="submission" date="2018-11" db="EMBL/GenBank/DDBJ databases">
        <authorList>
            <consortium name="Pathogen Informatics"/>
        </authorList>
    </citation>
    <scope>NUCLEOTIDE SEQUENCE [LARGE SCALE GENOMIC DNA]</scope>
</reference>
<dbReference type="EMBL" id="UYRR01040022">
    <property type="protein sequence ID" value="VDK78130.1"/>
    <property type="molecule type" value="Genomic_DNA"/>
</dbReference>
<keyword evidence="1" id="KW-0472">Membrane</keyword>
<sequence length="105" mass="12011">MQTDNEVLLCSLDIELEAPNKWPIYACCEGSKLVNVTIDSIVLFYALYETRSISELYSNEELDEMEEILRAASKLVNSVGEFRCYLFVVFVICLSIRLDSVIIFV</sequence>
<keyword evidence="1" id="KW-1133">Transmembrane helix</keyword>
<reference evidence="4" key="1">
    <citation type="submission" date="2017-02" db="UniProtKB">
        <authorList>
            <consortium name="WormBaseParasite"/>
        </authorList>
    </citation>
    <scope>IDENTIFICATION</scope>
</reference>
<dbReference type="OrthoDB" id="5813107at2759"/>
<evidence type="ECO:0000313" key="2">
    <source>
        <dbReference type="EMBL" id="VDK78130.1"/>
    </source>
</evidence>
<dbReference type="WBParaSite" id="ASIM_0002120901-mRNA-1">
    <property type="protein sequence ID" value="ASIM_0002120901-mRNA-1"/>
    <property type="gene ID" value="ASIM_0002120901"/>
</dbReference>
<proteinExistence type="predicted"/>
<keyword evidence="1" id="KW-0812">Transmembrane</keyword>
<dbReference type="Proteomes" id="UP000267096">
    <property type="component" value="Unassembled WGS sequence"/>
</dbReference>